<dbReference type="EMBL" id="GGFJ01013436">
    <property type="protein sequence ID" value="MBW62577.1"/>
    <property type="molecule type" value="Transcribed_RNA"/>
</dbReference>
<sequence length="82" mass="9204">MMVVVVVQAAGCWLARLASCFPRKNAATIDLPPFSLELHLCVRLYSHSLPRPCLRFFIGTFFGNISHSQQQQQHATANCRVC</sequence>
<protein>
    <submittedName>
        <fullName evidence="2">Putative secreted protein</fullName>
    </submittedName>
</protein>
<feature type="chain" id="PRO_5014967032" evidence="1">
    <location>
        <begin position="21"/>
        <end position="82"/>
    </location>
</feature>
<evidence type="ECO:0000313" key="2">
    <source>
        <dbReference type="EMBL" id="MBW62577.1"/>
    </source>
</evidence>
<keyword evidence="1" id="KW-0732">Signal</keyword>
<dbReference type="AlphaFoldDB" id="A0A2M4CB78"/>
<accession>A0A2M4CB78</accession>
<name>A0A2M4CB78_9DIPT</name>
<reference evidence="2" key="1">
    <citation type="submission" date="2018-01" db="EMBL/GenBank/DDBJ databases">
        <title>An insight into the sialome of Amazonian anophelines.</title>
        <authorList>
            <person name="Ribeiro J.M."/>
            <person name="Scarpassa V."/>
            <person name="Calvo E."/>
        </authorList>
    </citation>
    <scope>NUCLEOTIDE SEQUENCE</scope>
    <source>
        <tissue evidence="2">Salivary glands</tissue>
    </source>
</reference>
<organism evidence="2">
    <name type="scientific">Anopheles marajoara</name>
    <dbReference type="NCBI Taxonomy" id="58244"/>
    <lineage>
        <taxon>Eukaryota</taxon>
        <taxon>Metazoa</taxon>
        <taxon>Ecdysozoa</taxon>
        <taxon>Arthropoda</taxon>
        <taxon>Hexapoda</taxon>
        <taxon>Insecta</taxon>
        <taxon>Pterygota</taxon>
        <taxon>Neoptera</taxon>
        <taxon>Endopterygota</taxon>
        <taxon>Diptera</taxon>
        <taxon>Nematocera</taxon>
        <taxon>Culicoidea</taxon>
        <taxon>Culicidae</taxon>
        <taxon>Anophelinae</taxon>
        <taxon>Anopheles</taxon>
    </lineage>
</organism>
<proteinExistence type="predicted"/>
<evidence type="ECO:0000256" key="1">
    <source>
        <dbReference type="SAM" id="SignalP"/>
    </source>
</evidence>
<feature type="signal peptide" evidence="1">
    <location>
        <begin position="1"/>
        <end position="20"/>
    </location>
</feature>